<comment type="similarity">
    <text evidence="5">Belongs to the EutC family.</text>
</comment>
<dbReference type="HAMAP" id="MF_00601">
    <property type="entry name" value="EutC"/>
    <property type="match status" value="1"/>
</dbReference>
<dbReference type="AlphaFoldDB" id="A0A3L0Y8N9"/>
<dbReference type="InterPro" id="IPR042255">
    <property type="entry name" value="EutC_N"/>
</dbReference>
<gene>
    <name evidence="5" type="primary">eutC</name>
    <name evidence="6" type="ORF">D9F05_04380</name>
</gene>
<proteinExistence type="inferred from homology"/>
<dbReference type="EC" id="4.3.1.7" evidence="5"/>
<comment type="subunit">
    <text evidence="5">The basic unit is a heterodimer which dimerizes to form tetramers. The heterotetramers trimerize; 6 large subunits form a core ring with 6 small subunits projecting outwards.</text>
</comment>
<comment type="pathway">
    <text evidence="5">Amine and polyamine degradation; ethanolamine degradation.</text>
</comment>
<comment type="caution">
    <text evidence="6">The sequence shown here is derived from an EMBL/GenBank/DDBJ whole genome shotgun (WGS) entry which is preliminary data.</text>
</comment>
<comment type="catalytic activity">
    <reaction evidence="5">
        <text>ethanolamine = acetaldehyde + NH4(+)</text>
        <dbReference type="Rhea" id="RHEA:15313"/>
        <dbReference type="ChEBI" id="CHEBI:15343"/>
        <dbReference type="ChEBI" id="CHEBI:28938"/>
        <dbReference type="ChEBI" id="CHEBI:57603"/>
        <dbReference type="EC" id="4.3.1.7"/>
    </reaction>
</comment>
<feature type="binding site" evidence="5">
    <location>
        <position position="227"/>
    </location>
    <ligand>
        <name>adenosylcob(III)alamin</name>
        <dbReference type="ChEBI" id="CHEBI:18408"/>
    </ligand>
</feature>
<feature type="binding site" evidence="5">
    <location>
        <position position="198"/>
    </location>
    <ligand>
        <name>adenosylcob(III)alamin</name>
        <dbReference type="ChEBI" id="CHEBI:18408"/>
    </ligand>
</feature>
<keyword evidence="2 5" id="KW-0456">Lyase</keyword>
<dbReference type="EMBL" id="RNRV01000005">
    <property type="protein sequence ID" value="MHO03613.1"/>
    <property type="molecule type" value="Genomic_DNA"/>
</dbReference>
<keyword evidence="3 5" id="KW-0170">Cobalt</keyword>
<dbReference type="InterPro" id="IPR009246">
    <property type="entry name" value="EutC"/>
</dbReference>
<accession>A0A3L0Y8N9</accession>
<keyword evidence="4 5" id="KW-1283">Bacterial microcompartment</keyword>
<sequence length="285" mass="31006">MSKDPHDMSDIVHINPWLELKRYTSARIALGRTGVSLPTEALLAFGLAHAQARDAVHQPLEVAALTKALHATGHKVLTVHSAATSREEYLRRPDLGRRLNDASRLLLSQLPQAEADLAPLEYQTRQAEADLVIMLGDGLSSTALHQNALPFIEALQPHLRRLGLACAPLVIASQARVALGDEVGELLRARAVLVMIGERPGLSSPDSLGLYLTWQPRVGCMDSQRNCISNVRPAGLDFPQAAHKLAWLLEQAFNRRLTGVALKDESGELASLIEHDAPLPLCRPA</sequence>
<dbReference type="Gene3D" id="1.10.30.40">
    <property type="entry name" value="Ethanolamine ammonia-lyase light chain (EutC), N-terminal domain"/>
    <property type="match status" value="1"/>
</dbReference>
<dbReference type="GO" id="GO:0008851">
    <property type="term" value="F:ethanolamine ammonia-lyase activity"/>
    <property type="evidence" value="ECO:0007669"/>
    <property type="project" value="UniProtKB-UniRule"/>
</dbReference>
<dbReference type="GO" id="GO:0031419">
    <property type="term" value="F:cobalamin binding"/>
    <property type="evidence" value="ECO:0007669"/>
    <property type="project" value="UniProtKB-UniRule"/>
</dbReference>
<dbReference type="GO" id="GO:0046336">
    <property type="term" value="P:ethanolamine catabolic process"/>
    <property type="evidence" value="ECO:0007669"/>
    <property type="project" value="UniProtKB-UniRule"/>
</dbReference>
<comment type="subcellular location">
    <subcellularLocation>
        <location evidence="5">Bacterial microcompartment</location>
    </subcellularLocation>
</comment>
<dbReference type="NCBIfam" id="NF003971">
    <property type="entry name" value="PRK05465.1"/>
    <property type="match status" value="1"/>
</dbReference>
<evidence type="ECO:0000256" key="5">
    <source>
        <dbReference type="HAMAP-Rule" id="MF_00601"/>
    </source>
</evidence>
<dbReference type="InterPro" id="IPR042251">
    <property type="entry name" value="EutC_C"/>
</dbReference>
<comment type="cofactor">
    <cofactor evidence="5">
        <name>adenosylcob(III)alamin</name>
        <dbReference type="ChEBI" id="CHEBI:18408"/>
    </cofactor>
    <text evidence="5">Binds between the large and small subunits.</text>
</comment>
<dbReference type="UniPathway" id="UPA00560"/>
<protein>
    <recommendedName>
        <fullName evidence="5">Ethanolamine ammonia-lyase small subunit</fullName>
        <shortName evidence="5">EAL small subunit</shortName>
        <ecNumber evidence="5">4.3.1.7</ecNumber>
    </recommendedName>
</protein>
<dbReference type="PIRSF" id="PIRSF018982">
    <property type="entry name" value="EutC"/>
    <property type="match status" value="1"/>
</dbReference>
<evidence type="ECO:0000256" key="1">
    <source>
        <dbReference type="ARBA" id="ARBA00022628"/>
    </source>
</evidence>
<dbReference type="GO" id="GO:0031471">
    <property type="term" value="C:ethanolamine degradation polyhedral organelle"/>
    <property type="evidence" value="ECO:0007669"/>
    <property type="project" value="UniProtKB-UniRule"/>
</dbReference>
<evidence type="ECO:0000313" key="6">
    <source>
        <dbReference type="EMBL" id="MHO03613.1"/>
    </source>
</evidence>
<feature type="binding site" evidence="5">
    <location>
        <position position="177"/>
    </location>
    <ligand>
        <name>adenosylcob(III)alamin</name>
        <dbReference type="ChEBI" id="CHEBI:18408"/>
    </ligand>
</feature>
<dbReference type="Pfam" id="PF05985">
    <property type="entry name" value="EutC"/>
    <property type="match status" value="1"/>
</dbReference>
<dbReference type="PANTHER" id="PTHR39330">
    <property type="entry name" value="ETHANOLAMINE AMMONIA-LYASE LIGHT CHAIN"/>
    <property type="match status" value="1"/>
</dbReference>
<name>A0A3L0Y8N9_ECOLX</name>
<comment type="function">
    <text evidence="5">Catalyzes the deamination of various vicinal amino-alcohols to oxo compounds. Allows this organism to utilize ethanolamine as the sole source of nitrogen and carbon in the presence of external vitamin B12.</text>
</comment>
<dbReference type="GO" id="GO:0009350">
    <property type="term" value="C:ethanolamine ammonia-lyase complex"/>
    <property type="evidence" value="ECO:0007669"/>
    <property type="project" value="UniProtKB-UniRule"/>
</dbReference>
<evidence type="ECO:0000256" key="3">
    <source>
        <dbReference type="ARBA" id="ARBA00023285"/>
    </source>
</evidence>
<evidence type="ECO:0000256" key="2">
    <source>
        <dbReference type="ARBA" id="ARBA00023239"/>
    </source>
</evidence>
<evidence type="ECO:0000256" key="4">
    <source>
        <dbReference type="ARBA" id="ARBA00024446"/>
    </source>
</evidence>
<keyword evidence="1 5" id="KW-0846">Cobalamin</keyword>
<organism evidence="6">
    <name type="scientific">Escherichia coli</name>
    <dbReference type="NCBI Taxonomy" id="562"/>
    <lineage>
        <taxon>Bacteria</taxon>
        <taxon>Pseudomonadati</taxon>
        <taxon>Pseudomonadota</taxon>
        <taxon>Gammaproteobacteria</taxon>
        <taxon>Enterobacterales</taxon>
        <taxon>Enterobacteriaceae</taxon>
        <taxon>Escherichia</taxon>
    </lineage>
</organism>
<dbReference type="Gene3D" id="3.40.50.11240">
    <property type="entry name" value="Ethanolamine ammonia-lyase light chain (EutC)"/>
    <property type="match status" value="1"/>
</dbReference>
<reference evidence="6" key="1">
    <citation type="submission" date="2018-10" db="EMBL/GenBank/DDBJ databases">
        <authorList>
            <consortium name="NARMS: The National Antimicrobial Resistance Monitoring System"/>
        </authorList>
    </citation>
    <scope>NUCLEOTIDE SEQUENCE [LARGE SCALE GENOMIC DNA]</scope>
    <source>
        <strain evidence="6">CVM N17EC0388</strain>
    </source>
</reference>
<dbReference type="PANTHER" id="PTHR39330:SF1">
    <property type="entry name" value="ETHANOLAMINE AMMONIA-LYASE SMALL SUBUNIT"/>
    <property type="match status" value="1"/>
</dbReference>
<dbReference type="GO" id="GO:0006520">
    <property type="term" value="P:amino acid metabolic process"/>
    <property type="evidence" value="ECO:0007669"/>
    <property type="project" value="InterPro"/>
</dbReference>